<name>A0AAV3XSK4_9CYAN</name>
<evidence type="ECO:0000313" key="2">
    <source>
        <dbReference type="Proteomes" id="UP001050975"/>
    </source>
</evidence>
<comment type="caution">
    <text evidence="1">The sequence shown here is derived from an EMBL/GenBank/DDBJ whole genome shotgun (WGS) entry which is preliminary data.</text>
</comment>
<organism evidence="1 2">
    <name type="scientific">Microseira wollei NIES-4236</name>
    <dbReference type="NCBI Taxonomy" id="2530354"/>
    <lineage>
        <taxon>Bacteria</taxon>
        <taxon>Bacillati</taxon>
        <taxon>Cyanobacteriota</taxon>
        <taxon>Cyanophyceae</taxon>
        <taxon>Oscillatoriophycideae</taxon>
        <taxon>Aerosakkonematales</taxon>
        <taxon>Aerosakkonemataceae</taxon>
        <taxon>Microseira</taxon>
    </lineage>
</organism>
<proteinExistence type="predicted"/>
<reference evidence="1" key="1">
    <citation type="submission" date="2019-10" db="EMBL/GenBank/DDBJ databases">
        <title>Draft genome sequece of Microseira wollei NIES-4236.</title>
        <authorList>
            <person name="Yamaguchi H."/>
            <person name="Suzuki S."/>
            <person name="Kawachi M."/>
        </authorList>
    </citation>
    <scope>NUCLEOTIDE SEQUENCE</scope>
    <source>
        <strain evidence="1">NIES-4236</strain>
    </source>
</reference>
<dbReference type="Proteomes" id="UP001050975">
    <property type="component" value="Unassembled WGS sequence"/>
</dbReference>
<gene>
    <name evidence="1" type="ORF">MiSe_88800</name>
</gene>
<dbReference type="EMBL" id="BLAY01000284">
    <property type="protein sequence ID" value="GET44054.1"/>
    <property type="molecule type" value="Genomic_DNA"/>
</dbReference>
<sequence length="93" mass="10530">MSKGQIYCFRASCEGANRLNNGNVPGWLCLGVNWQGYMLWTVPEVVDVARLLGALEFEEDTPSEWISHLESLGFKDITPVCCEEMFESRGYSF</sequence>
<dbReference type="AlphaFoldDB" id="A0AAV3XSK4"/>
<keyword evidence="2" id="KW-1185">Reference proteome</keyword>
<protein>
    <submittedName>
        <fullName evidence="1">Uncharacterized protein</fullName>
    </submittedName>
</protein>
<evidence type="ECO:0000313" key="1">
    <source>
        <dbReference type="EMBL" id="GET44054.1"/>
    </source>
</evidence>
<accession>A0AAV3XSK4</accession>
<dbReference type="RefSeq" id="WP_226593517.1">
    <property type="nucleotide sequence ID" value="NZ_BLAY01000284.1"/>
</dbReference>